<name>A0A0E9QK74_ANGAN</name>
<organism evidence="1">
    <name type="scientific">Anguilla anguilla</name>
    <name type="common">European freshwater eel</name>
    <name type="synonym">Muraena anguilla</name>
    <dbReference type="NCBI Taxonomy" id="7936"/>
    <lineage>
        <taxon>Eukaryota</taxon>
        <taxon>Metazoa</taxon>
        <taxon>Chordata</taxon>
        <taxon>Craniata</taxon>
        <taxon>Vertebrata</taxon>
        <taxon>Euteleostomi</taxon>
        <taxon>Actinopterygii</taxon>
        <taxon>Neopterygii</taxon>
        <taxon>Teleostei</taxon>
        <taxon>Anguilliformes</taxon>
        <taxon>Anguillidae</taxon>
        <taxon>Anguilla</taxon>
    </lineage>
</organism>
<reference evidence="1" key="1">
    <citation type="submission" date="2014-11" db="EMBL/GenBank/DDBJ databases">
        <authorList>
            <person name="Amaro Gonzalez C."/>
        </authorList>
    </citation>
    <scope>NUCLEOTIDE SEQUENCE</scope>
</reference>
<sequence length="18" mass="1984">MIHLVCVVVQLPVHLLGI</sequence>
<reference evidence="1" key="2">
    <citation type="journal article" date="2015" name="Fish Shellfish Immunol.">
        <title>Early steps in the European eel (Anguilla anguilla)-Vibrio vulnificus interaction in the gills: Role of the RtxA13 toxin.</title>
        <authorList>
            <person name="Callol A."/>
            <person name="Pajuelo D."/>
            <person name="Ebbesson L."/>
            <person name="Teles M."/>
            <person name="MacKenzie S."/>
            <person name="Amaro C."/>
        </authorList>
    </citation>
    <scope>NUCLEOTIDE SEQUENCE</scope>
</reference>
<protein>
    <submittedName>
        <fullName evidence="1">Uncharacterized protein</fullName>
    </submittedName>
</protein>
<dbReference type="AlphaFoldDB" id="A0A0E9QK74"/>
<accession>A0A0E9QK74</accession>
<proteinExistence type="predicted"/>
<dbReference type="EMBL" id="GBXM01091306">
    <property type="protein sequence ID" value="JAH17271.1"/>
    <property type="molecule type" value="Transcribed_RNA"/>
</dbReference>
<evidence type="ECO:0000313" key="1">
    <source>
        <dbReference type="EMBL" id="JAH17271.1"/>
    </source>
</evidence>